<evidence type="ECO:0000256" key="7">
    <source>
        <dbReference type="ARBA" id="ARBA00023136"/>
    </source>
</evidence>
<dbReference type="Proteomes" id="UP000515788">
    <property type="component" value="Chromosome 3"/>
</dbReference>
<reference evidence="10 11" key="1">
    <citation type="submission" date="2020-06" db="EMBL/GenBank/DDBJ databases">
        <title>The yeast mating-type switching endonuclease HO is a domesticated member of an unorthodox homing genetic element family.</title>
        <authorList>
            <person name="Coughlan A.Y."/>
            <person name="Lombardi L."/>
            <person name="Braun-Galleani S."/>
            <person name="Martos A.R."/>
            <person name="Galeote V."/>
            <person name="Bigey F."/>
            <person name="Dequin S."/>
            <person name="Byrne K.P."/>
            <person name="Wolfe K.H."/>
        </authorList>
    </citation>
    <scope>NUCLEOTIDE SEQUENCE [LARGE SCALE GENOMIC DNA]</scope>
    <source>
        <strain evidence="10 11">CBS764</strain>
    </source>
</reference>
<dbReference type="GO" id="GO:0006465">
    <property type="term" value="P:signal peptide processing"/>
    <property type="evidence" value="ECO:0007669"/>
    <property type="project" value="InterPro"/>
</dbReference>
<organism evidence="10 11">
    <name type="scientific">Torulaspora globosa</name>
    <dbReference type="NCBI Taxonomy" id="48254"/>
    <lineage>
        <taxon>Eukaryota</taxon>
        <taxon>Fungi</taxon>
        <taxon>Dikarya</taxon>
        <taxon>Ascomycota</taxon>
        <taxon>Saccharomycotina</taxon>
        <taxon>Saccharomycetes</taxon>
        <taxon>Saccharomycetales</taxon>
        <taxon>Saccharomycetaceae</taxon>
        <taxon>Torulaspora</taxon>
    </lineage>
</organism>
<proteinExistence type="inferred from homology"/>
<dbReference type="GeneID" id="59325535"/>
<dbReference type="KEGG" id="tgb:HG536_0C05680"/>
<dbReference type="EMBL" id="CP059248">
    <property type="protein sequence ID" value="QLL32399.1"/>
    <property type="molecule type" value="Genomic_DNA"/>
</dbReference>
<keyword evidence="5" id="KW-0256">Endoplasmic reticulum</keyword>
<evidence type="ECO:0000256" key="2">
    <source>
        <dbReference type="ARBA" id="ARBA00007324"/>
    </source>
</evidence>
<evidence type="ECO:0000256" key="4">
    <source>
        <dbReference type="ARBA" id="ARBA00022692"/>
    </source>
</evidence>
<keyword evidence="4 9" id="KW-0812">Transmembrane</keyword>
<gene>
    <name evidence="10" type="ORF">HG536_0C05680</name>
</gene>
<dbReference type="GO" id="GO:0045047">
    <property type="term" value="P:protein targeting to ER"/>
    <property type="evidence" value="ECO:0007669"/>
    <property type="project" value="TreeGrafter"/>
</dbReference>
<dbReference type="OrthoDB" id="29558at2759"/>
<evidence type="ECO:0000256" key="9">
    <source>
        <dbReference type="SAM" id="Phobius"/>
    </source>
</evidence>
<dbReference type="PANTHER" id="PTHR13085:SF0">
    <property type="entry name" value="SIGNAL PEPTIDASE COMPLEX SUBUNIT 2"/>
    <property type="match status" value="1"/>
</dbReference>
<evidence type="ECO:0000256" key="5">
    <source>
        <dbReference type="ARBA" id="ARBA00022824"/>
    </source>
</evidence>
<dbReference type="Pfam" id="PF06703">
    <property type="entry name" value="SPC25"/>
    <property type="match status" value="1"/>
</dbReference>
<evidence type="ECO:0000256" key="8">
    <source>
        <dbReference type="ARBA" id="ARBA00045608"/>
    </source>
</evidence>
<keyword evidence="11" id="KW-1185">Reference proteome</keyword>
<keyword evidence="6 9" id="KW-1133">Transmembrane helix</keyword>
<evidence type="ECO:0000256" key="1">
    <source>
        <dbReference type="ARBA" id="ARBA00004477"/>
    </source>
</evidence>
<sequence length="196" mass="22171">MVGYFAQLRLKSRRVSIECQLSGFGSMSKAINVYSIPELQQTLDEALPGTFARLQYKRSFRLIDTKLAVGYSIAAVAAVSFLLDKKFQFSEVLGYQQLLLAAYAVLSLAFWYFTRYVEKGVTYEGTKPDGEKITVKTRFANNEPVYLVQFVKEGGAELETRLAANKVFSEAGYLQTDLLFGWLKEQLETLGRKKLQ</sequence>
<comment type="function">
    <text evidence="8">Component of the signal peptidase complex (SPC) which catalyzes the cleavage of N-terminal signal sequences from nascent proteins as they are translocated into the lumen of the endoplasmic reticulum. Enhances the enzymatic activity of SPC and facilitates the interactions between different components of the translocation site.</text>
</comment>
<evidence type="ECO:0000313" key="11">
    <source>
        <dbReference type="Proteomes" id="UP000515788"/>
    </source>
</evidence>
<dbReference type="AlphaFoldDB" id="A0A7G3ZFW3"/>
<name>A0A7G3ZFW3_9SACH</name>
<comment type="subcellular location">
    <subcellularLocation>
        <location evidence="1">Endoplasmic reticulum membrane</location>
        <topology evidence="1">Multi-pass membrane protein</topology>
    </subcellularLocation>
</comment>
<dbReference type="GO" id="GO:0005787">
    <property type="term" value="C:signal peptidase complex"/>
    <property type="evidence" value="ECO:0007669"/>
    <property type="project" value="InterPro"/>
</dbReference>
<keyword evidence="7 9" id="KW-0472">Membrane</keyword>
<evidence type="ECO:0000313" key="10">
    <source>
        <dbReference type="EMBL" id="QLL32399.1"/>
    </source>
</evidence>
<evidence type="ECO:0000256" key="3">
    <source>
        <dbReference type="ARBA" id="ARBA00017057"/>
    </source>
</evidence>
<dbReference type="InterPro" id="IPR009582">
    <property type="entry name" value="Spc2/SPCS2"/>
</dbReference>
<accession>A0A7G3ZFW3</accession>
<feature type="transmembrane region" description="Helical" evidence="9">
    <location>
        <begin position="63"/>
        <end position="83"/>
    </location>
</feature>
<evidence type="ECO:0000256" key="6">
    <source>
        <dbReference type="ARBA" id="ARBA00022989"/>
    </source>
</evidence>
<comment type="similarity">
    <text evidence="2">Belongs to the SPCS2 family.</text>
</comment>
<dbReference type="PANTHER" id="PTHR13085">
    <property type="entry name" value="MICROSOMAL SIGNAL PEPTIDASE 25 KDA SUBUNIT"/>
    <property type="match status" value="1"/>
</dbReference>
<protein>
    <recommendedName>
        <fullName evidence="3">Signal peptidase complex subunit 2</fullName>
    </recommendedName>
</protein>
<dbReference type="RefSeq" id="XP_037139074.1">
    <property type="nucleotide sequence ID" value="XM_037283178.1"/>
</dbReference>
<feature type="transmembrane region" description="Helical" evidence="9">
    <location>
        <begin position="95"/>
        <end position="113"/>
    </location>
</feature>